<evidence type="ECO:0000259" key="6">
    <source>
        <dbReference type="SMART" id="SM00897"/>
    </source>
</evidence>
<reference evidence="8 9" key="1">
    <citation type="submission" date="2018-02" db="EMBL/GenBank/DDBJ databases">
        <title>Comparative genomes isolates from brazilian mangrove.</title>
        <authorList>
            <person name="Araujo J.E."/>
            <person name="Taketani R.G."/>
            <person name="Silva M.C.P."/>
            <person name="Loureco M.V."/>
            <person name="Andreote F.D."/>
        </authorList>
    </citation>
    <scope>NUCLEOTIDE SEQUENCE [LARGE SCALE GENOMIC DNA]</scope>
    <source>
        <strain evidence="8 9">HEX-2 MGV</strain>
    </source>
</reference>
<gene>
    <name evidence="8" type="ORF">C5Y96_12780</name>
</gene>
<dbReference type="RefSeq" id="WP_105353821.1">
    <property type="nucleotide sequence ID" value="NZ_PUIA01000037.1"/>
</dbReference>
<protein>
    <recommendedName>
        <fullName evidence="10">Histidine kinase</fullName>
    </recommendedName>
</protein>
<feature type="domain" description="FIST C-domain" evidence="7">
    <location>
        <begin position="232"/>
        <end position="375"/>
    </location>
</feature>
<accession>A0A2S8FGB0</accession>
<dbReference type="PANTHER" id="PTHR14939">
    <property type="entry name" value="F-BOX ONLY PROTEIN 22"/>
    <property type="match status" value="1"/>
</dbReference>
<dbReference type="SMART" id="SM00897">
    <property type="entry name" value="FIST"/>
    <property type="match status" value="1"/>
</dbReference>
<dbReference type="OrthoDB" id="9770435at2"/>
<evidence type="ECO:0000259" key="7">
    <source>
        <dbReference type="SMART" id="SM01204"/>
    </source>
</evidence>
<dbReference type="InterPro" id="IPR019494">
    <property type="entry name" value="FIST_C"/>
</dbReference>
<dbReference type="PIRSF" id="PIRSF018953">
    <property type="entry name" value="UCP018953"/>
    <property type="match status" value="1"/>
</dbReference>
<dbReference type="Pfam" id="PF10442">
    <property type="entry name" value="FIST_C"/>
    <property type="match status" value="1"/>
</dbReference>
<proteinExistence type="predicted"/>
<dbReference type="GO" id="GO:0005886">
    <property type="term" value="C:plasma membrane"/>
    <property type="evidence" value="ECO:0007669"/>
    <property type="project" value="UniProtKB-SubCell"/>
</dbReference>
<evidence type="ECO:0008006" key="10">
    <source>
        <dbReference type="Google" id="ProtNLM"/>
    </source>
</evidence>
<keyword evidence="2" id="KW-1003">Cell membrane</keyword>
<dbReference type="SMART" id="SM01204">
    <property type="entry name" value="FIST_C"/>
    <property type="match status" value="1"/>
</dbReference>
<keyword evidence="3" id="KW-0812">Transmembrane</keyword>
<dbReference type="InterPro" id="IPR013702">
    <property type="entry name" value="FIST_domain_N"/>
</dbReference>
<dbReference type="Pfam" id="PF08495">
    <property type="entry name" value="FIST"/>
    <property type="match status" value="1"/>
</dbReference>
<comment type="caution">
    <text evidence="8">The sequence shown here is derived from an EMBL/GenBank/DDBJ whole genome shotgun (WGS) entry which is preliminary data.</text>
</comment>
<dbReference type="EMBL" id="PUIA01000037">
    <property type="protein sequence ID" value="PQO31215.1"/>
    <property type="molecule type" value="Genomic_DNA"/>
</dbReference>
<evidence type="ECO:0000313" key="9">
    <source>
        <dbReference type="Proteomes" id="UP000240009"/>
    </source>
</evidence>
<dbReference type="PANTHER" id="PTHR14939:SF5">
    <property type="entry name" value="F-BOX ONLY PROTEIN 22"/>
    <property type="match status" value="1"/>
</dbReference>
<evidence type="ECO:0000313" key="8">
    <source>
        <dbReference type="EMBL" id="PQO31215.1"/>
    </source>
</evidence>
<keyword evidence="4" id="KW-1133">Transmembrane helix</keyword>
<dbReference type="AlphaFoldDB" id="A0A2S8FGB0"/>
<evidence type="ECO:0000256" key="4">
    <source>
        <dbReference type="ARBA" id="ARBA00022989"/>
    </source>
</evidence>
<evidence type="ECO:0000256" key="5">
    <source>
        <dbReference type="ARBA" id="ARBA00023136"/>
    </source>
</evidence>
<comment type="subcellular location">
    <subcellularLocation>
        <location evidence="1">Cell membrane</location>
        <topology evidence="1">Multi-pass membrane protein</topology>
    </subcellularLocation>
</comment>
<evidence type="ECO:0000256" key="2">
    <source>
        <dbReference type="ARBA" id="ARBA00022475"/>
    </source>
</evidence>
<dbReference type="InterPro" id="IPR016741">
    <property type="entry name" value="UCP018953"/>
</dbReference>
<organism evidence="8 9">
    <name type="scientific">Blastopirellula marina</name>
    <dbReference type="NCBI Taxonomy" id="124"/>
    <lineage>
        <taxon>Bacteria</taxon>
        <taxon>Pseudomonadati</taxon>
        <taxon>Planctomycetota</taxon>
        <taxon>Planctomycetia</taxon>
        <taxon>Pirellulales</taxon>
        <taxon>Pirellulaceae</taxon>
        <taxon>Blastopirellula</taxon>
    </lineage>
</organism>
<evidence type="ECO:0000256" key="1">
    <source>
        <dbReference type="ARBA" id="ARBA00004651"/>
    </source>
</evidence>
<keyword evidence="5" id="KW-0472">Membrane</keyword>
<name>A0A2S8FGB0_9BACT</name>
<evidence type="ECO:0000256" key="3">
    <source>
        <dbReference type="ARBA" id="ARBA00022692"/>
    </source>
</evidence>
<sequence length="400" mass="43022">MTKPQPKFAAALSVQDTTDAALAEAVKHALDQLAAPVDLAMVFLSPHHLEHADVVAKELTRLLGTQNLIGCTGESIIGESREAEDTPAISLWLAHLPQTTVVPMHLEFQRTPDGGSIVGWSDELPIDWPKDACTLAVAEPFSFPADLLLERINEDQPGIPVIGGIASASYQPGENRLIMGDRTFDGGGVLVYLHGNVRVRTIVSQGCRPIGDPFIITKAERNVIHELGGIPALKQLEAIYKTLPTTDQQLVSRGLHIGRVVDEYQSDRSQGDFIVRNVVGIEKETGSLMIGDYVKPGQTVQFHVRDEFSASAELKQLTAELKKNGSSPTSVLTFTCNGRGTRLFSEPHHDANCLKNAFGQIPNAGFFAAGEIGPVAGKNFLHGFTASVAVLEPLEEGAAD</sequence>
<feature type="domain" description="FIST" evidence="6">
    <location>
        <begin position="36"/>
        <end position="231"/>
    </location>
</feature>
<dbReference type="Proteomes" id="UP000240009">
    <property type="component" value="Unassembled WGS sequence"/>
</dbReference>